<feature type="domain" description="Putative peptidase" evidence="2">
    <location>
        <begin position="16"/>
        <end position="255"/>
    </location>
</feature>
<dbReference type="PANTHER" id="PTHR39399">
    <property type="entry name" value="PROTEIN ZPS1"/>
    <property type="match status" value="1"/>
</dbReference>
<dbReference type="InterPro" id="IPR029482">
    <property type="entry name" value="HRXXH"/>
</dbReference>
<keyword evidence="4" id="KW-1185">Reference proteome</keyword>
<organism evidence="3 4">
    <name type="scientific">Coniosporium apollinis</name>
    <dbReference type="NCBI Taxonomy" id="61459"/>
    <lineage>
        <taxon>Eukaryota</taxon>
        <taxon>Fungi</taxon>
        <taxon>Dikarya</taxon>
        <taxon>Ascomycota</taxon>
        <taxon>Pezizomycotina</taxon>
        <taxon>Dothideomycetes</taxon>
        <taxon>Dothideomycetes incertae sedis</taxon>
        <taxon>Coniosporium</taxon>
    </lineage>
</organism>
<keyword evidence="1" id="KW-0732">Signal</keyword>
<accession>A0ABQ9NFB7</accession>
<dbReference type="SUPFAM" id="SSF55486">
    <property type="entry name" value="Metalloproteases ('zincins'), catalytic domain"/>
    <property type="match status" value="1"/>
</dbReference>
<dbReference type="Pfam" id="PF13933">
    <property type="entry name" value="HRXXH"/>
    <property type="match status" value="1"/>
</dbReference>
<gene>
    <name evidence="3" type="primary">PRA1_2</name>
    <name evidence="3" type="ORF">H2201_009059</name>
</gene>
<evidence type="ECO:0000256" key="1">
    <source>
        <dbReference type="SAM" id="SignalP"/>
    </source>
</evidence>
<dbReference type="Gene3D" id="3.40.390.10">
    <property type="entry name" value="Collagenase (Catalytic Domain)"/>
    <property type="match status" value="1"/>
</dbReference>
<proteinExistence type="predicted"/>
<dbReference type="Proteomes" id="UP001172684">
    <property type="component" value="Unassembled WGS sequence"/>
</dbReference>
<reference evidence="3" key="1">
    <citation type="submission" date="2022-10" db="EMBL/GenBank/DDBJ databases">
        <title>Culturing micro-colonial fungi from biological soil crusts in the Mojave desert and describing Neophaeococcomyces mojavensis, and introducing the new genera and species Taxawa tesnikishii.</title>
        <authorList>
            <person name="Kurbessoian T."/>
            <person name="Stajich J.E."/>
        </authorList>
    </citation>
    <scope>NUCLEOTIDE SEQUENCE</scope>
    <source>
        <strain evidence="3">TK_1</strain>
    </source>
</reference>
<evidence type="ECO:0000313" key="3">
    <source>
        <dbReference type="EMBL" id="KAJ9654007.1"/>
    </source>
</evidence>
<comment type="caution">
    <text evidence="3">The sequence shown here is derived from an EMBL/GenBank/DDBJ whole genome shotgun (WGS) entry which is preliminary data.</text>
</comment>
<dbReference type="EMBL" id="JAPDRL010000274">
    <property type="protein sequence ID" value="KAJ9654007.1"/>
    <property type="molecule type" value="Genomic_DNA"/>
</dbReference>
<sequence length="322" mass="33889">MRLTALAISLALIAASLSLASPTLPLRAREVVTVTRTVAGPAATSNDWASGATPDFPIHPSCNATERAQLERAFAETIKLAQHAKEHILRFGNSSSFYTKYFGNAPTAEPIGWFDKVVSADRGGMWFRCDNPDGNCEQEGWGGHWRGENATLETVICPLSYSTRWSLEAMCGNGYTVAGGATNAYWASDIVHRLFHVYNIGEGTIEHYADDYAACLALATSNPEEAVRNSDTLLYFALDVYAWDVALPGEGCTGNAPEESSSAAATTSATSLASSSAVATSSSVSAEAASVTVSPTLAGVQTTTSGAPAVCHTHADGVVHCR</sequence>
<protein>
    <submittedName>
        <fullName evidence="3">Prenylated Rab acceptor protein 1</fullName>
    </submittedName>
</protein>
<feature type="signal peptide" evidence="1">
    <location>
        <begin position="1"/>
        <end position="20"/>
    </location>
</feature>
<dbReference type="InterPro" id="IPR024079">
    <property type="entry name" value="MetalloPept_cat_dom_sf"/>
</dbReference>
<dbReference type="CDD" id="cd11307">
    <property type="entry name" value="M35_Asp_f2_like"/>
    <property type="match status" value="1"/>
</dbReference>
<dbReference type="PANTHER" id="PTHR39399:SF1">
    <property type="entry name" value="PROTEIN ZPS1"/>
    <property type="match status" value="1"/>
</dbReference>
<evidence type="ECO:0000313" key="4">
    <source>
        <dbReference type="Proteomes" id="UP001172684"/>
    </source>
</evidence>
<dbReference type="InterPro" id="IPR039124">
    <property type="entry name" value="PRA1-like"/>
</dbReference>
<feature type="chain" id="PRO_5046025898" evidence="1">
    <location>
        <begin position="21"/>
        <end position="322"/>
    </location>
</feature>
<name>A0ABQ9NFB7_9PEZI</name>
<evidence type="ECO:0000259" key="2">
    <source>
        <dbReference type="Pfam" id="PF13933"/>
    </source>
</evidence>